<keyword evidence="2" id="KW-1185">Reference proteome</keyword>
<dbReference type="RefSeq" id="WP_378217582.1">
    <property type="nucleotide sequence ID" value="NZ_JBHRTK010000001.1"/>
</dbReference>
<reference evidence="2" key="1">
    <citation type="journal article" date="2019" name="Int. J. Syst. Evol. Microbiol.">
        <title>The Global Catalogue of Microorganisms (GCM) 10K type strain sequencing project: providing services to taxonomists for standard genome sequencing and annotation.</title>
        <authorList>
            <consortium name="The Broad Institute Genomics Platform"/>
            <consortium name="The Broad Institute Genome Sequencing Center for Infectious Disease"/>
            <person name="Wu L."/>
            <person name="Ma J."/>
        </authorList>
    </citation>
    <scope>NUCLEOTIDE SEQUENCE [LARGE SCALE GENOMIC DNA]</scope>
    <source>
        <strain evidence="2">KCTC 52165</strain>
    </source>
</reference>
<dbReference type="Pfam" id="PF06169">
    <property type="entry name" value="DUF982"/>
    <property type="match status" value="1"/>
</dbReference>
<evidence type="ECO:0000313" key="2">
    <source>
        <dbReference type="Proteomes" id="UP001595583"/>
    </source>
</evidence>
<evidence type="ECO:0000313" key="1">
    <source>
        <dbReference type="EMBL" id="MFC3204787.1"/>
    </source>
</evidence>
<proteinExistence type="predicted"/>
<dbReference type="InterPro" id="IPR010385">
    <property type="entry name" value="DUF982"/>
</dbReference>
<dbReference type="Proteomes" id="UP001595583">
    <property type="component" value="Unassembled WGS sequence"/>
</dbReference>
<protein>
    <submittedName>
        <fullName evidence="1">DUF982 domain-containing protein</fullName>
    </submittedName>
</protein>
<dbReference type="Gene3D" id="6.10.250.730">
    <property type="match status" value="1"/>
</dbReference>
<name>A0ABV7K5J7_9HYPH</name>
<organism evidence="1 2">
    <name type="scientific">Aquamicrobium soli</name>
    <dbReference type="NCBI Taxonomy" id="1811518"/>
    <lineage>
        <taxon>Bacteria</taxon>
        <taxon>Pseudomonadati</taxon>
        <taxon>Pseudomonadota</taxon>
        <taxon>Alphaproteobacteria</taxon>
        <taxon>Hyphomicrobiales</taxon>
        <taxon>Phyllobacteriaceae</taxon>
        <taxon>Aquamicrobium</taxon>
    </lineage>
</organism>
<sequence>MRDEYFDIYAADKREQTSRYLTVTRIGQAAAFLFHRWPVSRGSKIAPPCQGIMDLMDQLKVVAAAREALSETPK</sequence>
<accession>A0ABV7K5J7</accession>
<comment type="caution">
    <text evidence="1">The sequence shown here is derived from an EMBL/GenBank/DDBJ whole genome shotgun (WGS) entry which is preliminary data.</text>
</comment>
<dbReference type="EMBL" id="JBHRTK010000001">
    <property type="protein sequence ID" value="MFC3204787.1"/>
    <property type="molecule type" value="Genomic_DNA"/>
</dbReference>
<gene>
    <name evidence="1" type="ORF">ACFOHJ_01025</name>
</gene>